<evidence type="ECO:0000259" key="3">
    <source>
        <dbReference type="Pfam" id="PF10114"/>
    </source>
</evidence>
<protein>
    <recommendedName>
        <fullName evidence="6">Histidine kinase</fullName>
    </recommendedName>
</protein>
<evidence type="ECO:0008006" key="6">
    <source>
        <dbReference type="Google" id="ProtNLM"/>
    </source>
</evidence>
<dbReference type="InterPro" id="IPR036890">
    <property type="entry name" value="HATPase_C_sf"/>
</dbReference>
<dbReference type="PANTHER" id="PTHR34220:SF7">
    <property type="entry name" value="SENSOR HISTIDINE KINASE YPDA"/>
    <property type="match status" value="1"/>
</dbReference>
<dbReference type="Gene3D" id="3.30.565.10">
    <property type="entry name" value="Histidine kinase-like ATPase, C-terminal domain"/>
    <property type="match status" value="1"/>
</dbReference>
<dbReference type="InterPro" id="IPR018771">
    <property type="entry name" value="PocR_dom"/>
</dbReference>
<reference evidence="4" key="1">
    <citation type="journal article" date="2014" name="Int. J. Syst. Evol. Microbiol.">
        <title>Complete genome sequence of Corynebacterium casei LMG S-19264T (=DSM 44701T), isolated from a smear-ripened cheese.</title>
        <authorList>
            <consortium name="US DOE Joint Genome Institute (JGI-PGF)"/>
            <person name="Walter F."/>
            <person name="Albersmeier A."/>
            <person name="Kalinowski J."/>
            <person name="Ruckert C."/>
        </authorList>
    </citation>
    <scope>NUCLEOTIDE SEQUENCE</scope>
    <source>
        <strain evidence="4">CGMCC 1.15178</strain>
    </source>
</reference>
<evidence type="ECO:0000259" key="1">
    <source>
        <dbReference type="Pfam" id="PF02518"/>
    </source>
</evidence>
<gene>
    <name evidence="4" type="ORF">GCM10010911_64380</name>
</gene>
<evidence type="ECO:0000313" key="4">
    <source>
        <dbReference type="EMBL" id="GGD96724.1"/>
    </source>
</evidence>
<dbReference type="GO" id="GO:0016020">
    <property type="term" value="C:membrane"/>
    <property type="evidence" value="ECO:0007669"/>
    <property type="project" value="InterPro"/>
</dbReference>
<proteinExistence type="predicted"/>
<dbReference type="RefSeq" id="WP_188999056.1">
    <property type="nucleotide sequence ID" value="NZ_BMHP01000008.1"/>
</dbReference>
<dbReference type="Proteomes" id="UP000612456">
    <property type="component" value="Unassembled WGS sequence"/>
</dbReference>
<feature type="domain" description="Signal transduction histidine kinase internal region" evidence="2">
    <location>
        <begin position="211"/>
        <end position="290"/>
    </location>
</feature>
<reference evidence="4" key="2">
    <citation type="submission" date="2020-09" db="EMBL/GenBank/DDBJ databases">
        <authorList>
            <person name="Sun Q."/>
            <person name="Zhou Y."/>
        </authorList>
    </citation>
    <scope>NUCLEOTIDE SEQUENCE</scope>
    <source>
        <strain evidence="4">CGMCC 1.15178</strain>
    </source>
</reference>
<dbReference type="Pfam" id="PF10114">
    <property type="entry name" value="PocR"/>
    <property type="match status" value="1"/>
</dbReference>
<dbReference type="InterPro" id="IPR010559">
    <property type="entry name" value="Sig_transdc_His_kin_internal"/>
</dbReference>
<evidence type="ECO:0000313" key="5">
    <source>
        <dbReference type="Proteomes" id="UP000612456"/>
    </source>
</evidence>
<evidence type="ECO:0000259" key="2">
    <source>
        <dbReference type="Pfam" id="PF06580"/>
    </source>
</evidence>
<comment type="caution">
    <text evidence="4">The sequence shown here is derived from an EMBL/GenBank/DDBJ whole genome shotgun (WGS) entry which is preliminary data.</text>
</comment>
<dbReference type="Pfam" id="PF06580">
    <property type="entry name" value="His_kinase"/>
    <property type="match status" value="1"/>
</dbReference>
<sequence length="418" mass="48173">MVEEELLREMLDEMLSKKRSVEQNQNELIDMDLYIRLQETFMAATGLNANVVNSMGISMTPEPQERSPRFCQLVHSVPVGKERCIQCDLMVTNAAISMEKAVIRRCHAGLYDCAVPIQFNQQGIGSFITGQVLLEAPTDEMVEDILHRVADLQLDREELRQAIHEIPQISKERLFANTDFITILVDYIIKNLKENEFKRQEAELRYLLSEAEMKAVQSKLHPHLLFNVLNLISGQALLENASRTHSIVAQLSKMLRYMLKSYRPLITVGEELEYLDPYIKLQCLRFEDRLSYSVHYEDPSLQQYRIPSLTIQILIENAIKHGIEPKEGPCFIRTHIYSEADRLVIEVRDNGVGLTGERVKKIIPSGEGMEEQFSGIMMIRKRLEYYYRDNFAFDIQSTEGEGTLVKISCPKITENPRK</sequence>
<dbReference type="SUPFAM" id="SSF55874">
    <property type="entry name" value="ATPase domain of HSP90 chaperone/DNA topoisomerase II/histidine kinase"/>
    <property type="match status" value="1"/>
</dbReference>
<organism evidence="4 5">
    <name type="scientific">Paenibacillus nasutitermitis</name>
    <dbReference type="NCBI Taxonomy" id="1652958"/>
    <lineage>
        <taxon>Bacteria</taxon>
        <taxon>Bacillati</taxon>
        <taxon>Bacillota</taxon>
        <taxon>Bacilli</taxon>
        <taxon>Bacillales</taxon>
        <taxon>Paenibacillaceae</taxon>
        <taxon>Paenibacillus</taxon>
    </lineage>
</organism>
<keyword evidence="5" id="KW-1185">Reference proteome</keyword>
<feature type="domain" description="Histidine kinase/HSP90-like ATPase" evidence="1">
    <location>
        <begin position="310"/>
        <end position="410"/>
    </location>
</feature>
<name>A0A916ZGQ2_9BACL</name>
<dbReference type="EMBL" id="BMHP01000008">
    <property type="protein sequence ID" value="GGD96724.1"/>
    <property type="molecule type" value="Genomic_DNA"/>
</dbReference>
<dbReference type="GO" id="GO:0000155">
    <property type="term" value="F:phosphorelay sensor kinase activity"/>
    <property type="evidence" value="ECO:0007669"/>
    <property type="project" value="InterPro"/>
</dbReference>
<dbReference type="PANTHER" id="PTHR34220">
    <property type="entry name" value="SENSOR HISTIDINE KINASE YPDA"/>
    <property type="match status" value="1"/>
</dbReference>
<accession>A0A916ZGQ2</accession>
<feature type="domain" description="PocR" evidence="3">
    <location>
        <begin position="27"/>
        <end position="190"/>
    </location>
</feature>
<dbReference type="Pfam" id="PF02518">
    <property type="entry name" value="HATPase_c"/>
    <property type="match status" value="1"/>
</dbReference>
<dbReference type="InterPro" id="IPR050640">
    <property type="entry name" value="Bact_2-comp_sensor_kinase"/>
</dbReference>
<dbReference type="AlphaFoldDB" id="A0A916ZGQ2"/>
<dbReference type="InterPro" id="IPR003594">
    <property type="entry name" value="HATPase_dom"/>
</dbReference>